<feature type="domain" description="DOT1" evidence="4">
    <location>
        <begin position="137"/>
        <end position="193"/>
    </location>
</feature>
<evidence type="ECO:0000256" key="1">
    <source>
        <dbReference type="ARBA" id="ARBA00022603"/>
    </source>
</evidence>
<keyword evidence="3" id="KW-0949">S-adenosyl-L-methionine</keyword>
<dbReference type="KEGG" id="lem:LEN_3429"/>
<dbReference type="Gene3D" id="3.40.50.150">
    <property type="entry name" value="Vaccinia Virus protein VP39"/>
    <property type="match status" value="1"/>
</dbReference>
<evidence type="ECO:0000256" key="2">
    <source>
        <dbReference type="ARBA" id="ARBA00022679"/>
    </source>
</evidence>
<dbReference type="SUPFAM" id="SSF53335">
    <property type="entry name" value="S-adenosyl-L-methionine-dependent methyltransferases"/>
    <property type="match status" value="1"/>
</dbReference>
<dbReference type="AlphaFoldDB" id="A0AAU9AJW7"/>
<dbReference type="GO" id="GO:0031151">
    <property type="term" value="F:histone H3K79 methyltransferase activity"/>
    <property type="evidence" value="ECO:0007669"/>
    <property type="project" value="InterPro"/>
</dbReference>
<organism evidence="5 6">
    <name type="scientific">Lysobacter enzymogenes</name>
    <dbReference type="NCBI Taxonomy" id="69"/>
    <lineage>
        <taxon>Bacteria</taxon>
        <taxon>Pseudomonadati</taxon>
        <taxon>Pseudomonadota</taxon>
        <taxon>Gammaproteobacteria</taxon>
        <taxon>Lysobacterales</taxon>
        <taxon>Lysobacteraceae</taxon>
        <taxon>Lysobacter</taxon>
    </lineage>
</organism>
<dbReference type="Proteomes" id="UP000218824">
    <property type="component" value="Chromosome"/>
</dbReference>
<reference evidence="5 6" key="1">
    <citation type="journal article" date="2017" name="DNA Res.">
        <title>Complete genome sequence and expression profile of the commercial lytic enzyme producer Lysobacter enzymogenes M497-1.</title>
        <authorList>
            <person name="Takami H."/>
            <person name="Toyoda A."/>
            <person name="Uchiyama I."/>
            <person name="Itoh T."/>
            <person name="Takaki Y."/>
            <person name="Arai W."/>
            <person name="Nishi S."/>
            <person name="Kawai M."/>
            <person name="Shinya K."/>
            <person name="Ikeda H."/>
        </authorList>
    </citation>
    <scope>NUCLEOTIDE SEQUENCE [LARGE SCALE GENOMIC DNA]</scope>
    <source>
        <strain evidence="5 6">M497-1</strain>
    </source>
</reference>
<dbReference type="InterPro" id="IPR026170">
    <property type="entry name" value="FAM173A/B"/>
</dbReference>
<accession>A0AAU9AJW7</accession>
<evidence type="ECO:0000259" key="4">
    <source>
        <dbReference type="Pfam" id="PF08123"/>
    </source>
</evidence>
<sequence length="284" mass="30550">MSEALRRLLDGLGHDDDWLRPDRWRERAQLQERIERLSLSLGDDAGAAILAARVDAAQAIMEAADADAAATMRARIVAGEGAQLLCEWRSASPADAHGDGYDPLDAMLAAVLGLAEPRGEIAAPAPQTVFYQPTPARHLLDLLARLNLGEHDVLIDLGSGLGHLPLLAAACTLARCIGIEHEAAYVDSARAGAQALRLQRAEFMHADARVADLSAGTVFYLYTPFTGDLLAQVLERMRELSLQRPIRVAGLGPCTRTLAAQPWLRLLQPAWSPDRIAFFAAGAA</sequence>
<name>A0AAU9AJW7_LYSEN</name>
<protein>
    <recommendedName>
        <fullName evidence="4">DOT1 domain-containing protein</fullName>
    </recommendedName>
</protein>
<gene>
    <name evidence="5" type="ORF">LEN_3429</name>
</gene>
<dbReference type="InterPro" id="IPR029063">
    <property type="entry name" value="SAM-dependent_MTases_sf"/>
</dbReference>
<dbReference type="Pfam" id="PF08123">
    <property type="entry name" value="DOT1"/>
    <property type="match status" value="1"/>
</dbReference>
<proteinExistence type="predicted"/>
<dbReference type="InterPro" id="IPR025789">
    <property type="entry name" value="DOT1_dom"/>
</dbReference>
<keyword evidence="2" id="KW-0808">Transferase</keyword>
<dbReference type="GeneID" id="83065243"/>
<evidence type="ECO:0000313" key="5">
    <source>
        <dbReference type="EMBL" id="BAV98916.1"/>
    </source>
</evidence>
<dbReference type="RefSeq" id="WP_096379267.1">
    <property type="nucleotide sequence ID" value="NZ_AP014940.1"/>
</dbReference>
<dbReference type="EMBL" id="AP014940">
    <property type="protein sequence ID" value="BAV98916.1"/>
    <property type="molecule type" value="Genomic_DNA"/>
</dbReference>
<dbReference type="GO" id="GO:0032259">
    <property type="term" value="P:methylation"/>
    <property type="evidence" value="ECO:0007669"/>
    <property type="project" value="UniProtKB-KW"/>
</dbReference>
<dbReference type="PANTHER" id="PTHR13610">
    <property type="entry name" value="METHYLTRANSFERASE DOMAIN-CONTAINING PROTEIN"/>
    <property type="match status" value="1"/>
</dbReference>
<keyword evidence="1" id="KW-0489">Methyltransferase</keyword>
<evidence type="ECO:0000256" key="3">
    <source>
        <dbReference type="ARBA" id="ARBA00022691"/>
    </source>
</evidence>
<dbReference type="PANTHER" id="PTHR13610:SF11">
    <property type="entry name" value="METHYLTRANSFERASE DOMAIN-CONTAINING PROTEIN"/>
    <property type="match status" value="1"/>
</dbReference>
<evidence type="ECO:0000313" key="6">
    <source>
        <dbReference type="Proteomes" id="UP000218824"/>
    </source>
</evidence>